<sequence length="40" mass="4550">MHCHRGAKDKPSYCRRGYMAATSAVYIQRGGIFYLLIICV</sequence>
<reference evidence="1" key="1">
    <citation type="submission" date="2014-11" db="EMBL/GenBank/DDBJ databases">
        <authorList>
            <person name="Amaro Gonzalez C."/>
        </authorList>
    </citation>
    <scope>NUCLEOTIDE SEQUENCE</scope>
</reference>
<accession>A0A0E9VAU1</accession>
<organism evidence="1">
    <name type="scientific">Anguilla anguilla</name>
    <name type="common">European freshwater eel</name>
    <name type="synonym">Muraena anguilla</name>
    <dbReference type="NCBI Taxonomy" id="7936"/>
    <lineage>
        <taxon>Eukaryota</taxon>
        <taxon>Metazoa</taxon>
        <taxon>Chordata</taxon>
        <taxon>Craniata</taxon>
        <taxon>Vertebrata</taxon>
        <taxon>Euteleostomi</taxon>
        <taxon>Actinopterygii</taxon>
        <taxon>Neopterygii</taxon>
        <taxon>Teleostei</taxon>
        <taxon>Anguilliformes</taxon>
        <taxon>Anguillidae</taxon>
        <taxon>Anguilla</taxon>
    </lineage>
</organism>
<protein>
    <submittedName>
        <fullName evidence="1">Uncharacterized protein</fullName>
    </submittedName>
</protein>
<dbReference type="EMBL" id="GBXM01033992">
    <property type="protein sequence ID" value="JAH74585.1"/>
    <property type="molecule type" value="Transcribed_RNA"/>
</dbReference>
<reference evidence="1" key="2">
    <citation type="journal article" date="2015" name="Fish Shellfish Immunol.">
        <title>Early steps in the European eel (Anguilla anguilla)-Vibrio vulnificus interaction in the gills: Role of the RtxA13 toxin.</title>
        <authorList>
            <person name="Callol A."/>
            <person name="Pajuelo D."/>
            <person name="Ebbesson L."/>
            <person name="Teles M."/>
            <person name="MacKenzie S."/>
            <person name="Amaro C."/>
        </authorList>
    </citation>
    <scope>NUCLEOTIDE SEQUENCE</scope>
</reference>
<name>A0A0E9VAU1_ANGAN</name>
<dbReference type="AlphaFoldDB" id="A0A0E9VAU1"/>
<proteinExistence type="predicted"/>
<evidence type="ECO:0000313" key="1">
    <source>
        <dbReference type="EMBL" id="JAH74585.1"/>
    </source>
</evidence>